<name>A0A316UQE0_9BASI</name>
<dbReference type="OrthoDB" id="775260at2759"/>
<dbReference type="AlphaFoldDB" id="A0A316UQE0"/>
<dbReference type="GO" id="GO:0052381">
    <property type="term" value="F:tRNA dimethylallyltransferase activity"/>
    <property type="evidence" value="ECO:0007669"/>
    <property type="project" value="InterPro"/>
</dbReference>
<reference evidence="6 7" key="1">
    <citation type="journal article" date="2018" name="Mol. Biol. Evol.">
        <title>Broad Genomic Sampling Reveals a Smut Pathogenic Ancestry of the Fungal Clade Ustilaginomycotina.</title>
        <authorList>
            <person name="Kijpornyongpan T."/>
            <person name="Mondo S.J."/>
            <person name="Barry K."/>
            <person name="Sandor L."/>
            <person name="Lee J."/>
            <person name="Lipzen A."/>
            <person name="Pangilinan J."/>
            <person name="LaButti K."/>
            <person name="Hainaut M."/>
            <person name="Henrissat B."/>
            <person name="Grigoriev I.V."/>
            <person name="Spatafora J.W."/>
            <person name="Aime M.C."/>
        </authorList>
    </citation>
    <scope>NUCLEOTIDE SEQUENCE [LARGE SCALE GENOMIC DNA]</scope>
    <source>
        <strain evidence="6 7">MCA 5214</strain>
    </source>
</reference>
<evidence type="ECO:0000313" key="7">
    <source>
        <dbReference type="Proteomes" id="UP000245884"/>
    </source>
</evidence>
<evidence type="ECO:0000256" key="2">
    <source>
        <dbReference type="ARBA" id="ARBA00022679"/>
    </source>
</evidence>
<dbReference type="InterPro" id="IPR027417">
    <property type="entry name" value="P-loop_NTPase"/>
</dbReference>
<sequence length="416" mass="46232">VIAIVGSTGTGKSQLGVEIAQHLASLPGPSSYQGAAILSSDSMQIYHNLDVITNKATLAEQGEVPHHLMSFLDPAKGERYDLQRFVREAKRVAEQECLDKGKVPIVVGGTIYWTQHLLCPGNVVERRGEGEDDNEGAGGWREPKDGALRLAFERMDEEQRKTWQNVVAGPLNSSSAETPATPSPREMHQLLTTLDPLMASRWHPLDGRKIANSLHVIARTGRRHSDWVKEQEQEQDDNAEASSSASIPHWSGNPLRTLLFWIYASRPELNARLDARVDKMIPRGLLDEIRTLRRIAAEARGSIDTSQGIFQAIGYKEFKPFLDALDDLERSGDGQAVSVLPAAGDMKSATRQYAKKQVGWMRNKLLPEIARTRRLRGEGVMEVVLLDATRPEEWEEKVRKPALKAVEAFMKGEAIP</sequence>
<feature type="region of interest" description="Disordered" evidence="5">
    <location>
        <begin position="222"/>
        <end position="247"/>
    </location>
</feature>
<dbReference type="Pfam" id="PF01715">
    <property type="entry name" value="IPPT"/>
    <property type="match status" value="1"/>
</dbReference>
<dbReference type="Gene3D" id="3.40.50.300">
    <property type="entry name" value="P-loop containing nucleotide triphosphate hydrolases"/>
    <property type="match status" value="1"/>
</dbReference>
<dbReference type="InterPro" id="IPR039657">
    <property type="entry name" value="Dimethylallyltransferase"/>
</dbReference>
<comment type="similarity">
    <text evidence="1">Belongs to the IPP transferase family.</text>
</comment>
<proteinExistence type="inferred from homology"/>
<organism evidence="6 7">
    <name type="scientific">Jaminaea rosea</name>
    <dbReference type="NCBI Taxonomy" id="1569628"/>
    <lineage>
        <taxon>Eukaryota</taxon>
        <taxon>Fungi</taxon>
        <taxon>Dikarya</taxon>
        <taxon>Basidiomycota</taxon>
        <taxon>Ustilaginomycotina</taxon>
        <taxon>Exobasidiomycetes</taxon>
        <taxon>Microstromatales</taxon>
        <taxon>Microstromatales incertae sedis</taxon>
        <taxon>Jaminaea</taxon>
    </lineage>
</organism>
<dbReference type="SUPFAM" id="SSF52540">
    <property type="entry name" value="P-loop containing nucleoside triphosphate hydrolases"/>
    <property type="match status" value="1"/>
</dbReference>
<feature type="non-terminal residue" evidence="6">
    <location>
        <position position="416"/>
    </location>
</feature>
<keyword evidence="2 6" id="KW-0808">Transferase</keyword>
<keyword evidence="3" id="KW-0547">Nucleotide-binding</keyword>
<dbReference type="GO" id="GO:0005524">
    <property type="term" value="F:ATP binding"/>
    <property type="evidence" value="ECO:0007669"/>
    <property type="project" value="UniProtKB-KW"/>
</dbReference>
<protein>
    <submittedName>
        <fullName evidence="6">tRNA isopentenyltransferase</fullName>
    </submittedName>
</protein>
<evidence type="ECO:0000256" key="1">
    <source>
        <dbReference type="ARBA" id="ARBA00005842"/>
    </source>
</evidence>
<dbReference type="GO" id="GO:0005739">
    <property type="term" value="C:mitochondrion"/>
    <property type="evidence" value="ECO:0007669"/>
    <property type="project" value="TreeGrafter"/>
</dbReference>
<keyword evidence="4" id="KW-0067">ATP-binding</keyword>
<evidence type="ECO:0000256" key="4">
    <source>
        <dbReference type="ARBA" id="ARBA00022840"/>
    </source>
</evidence>
<accession>A0A316UQE0</accession>
<dbReference type="HAMAP" id="MF_00185">
    <property type="entry name" value="IPP_trans"/>
    <property type="match status" value="1"/>
</dbReference>
<dbReference type="Proteomes" id="UP000245884">
    <property type="component" value="Unassembled WGS sequence"/>
</dbReference>
<dbReference type="PANTHER" id="PTHR11088:SF89">
    <property type="entry name" value="TRNA DIMETHYLALLYLTRANSFERASE"/>
    <property type="match status" value="1"/>
</dbReference>
<dbReference type="Gene3D" id="1.10.20.140">
    <property type="match status" value="1"/>
</dbReference>
<gene>
    <name evidence="6" type="ORF">BDZ90DRAFT_210261</name>
</gene>
<feature type="compositionally biased region" description="Basic and acidic residues" evidence="5">
    <location>
        <begin position="223"/>
        <end position="232"/>
    </location>
</feature>
<dbReference type="PANTHER" id="PTHR11088">
    <property type="entry name" value="TRNA DIMETHYLALLYLTRANSFERASE"/>
    <property type="match status" value="1"/>
</dbReference>
<evidence type="ECO:0000256" key="3">
    <source>
        <dbReference type="ARBA" id="ARBA00022741"/>
    </source>
</evidence>
<dbReference type="EMBL" id="KZ819668">
    <property type="protein sequence ID" value="PWN27500.1"/>
    <property type="molecule type" value="Genomic_DNA"/>
</dbReference>
<keyword evidence="7" id="KW-1185">Reference proteome</keyword>
<evidence type="ECO:0000313" key="6">
    <source>
        <dbReference type="EMBL" id="PWN27500.1"/>
    </source>
</evidence>
<dbReference type="RefSeq" id="XP_025362112.1">
    <property type="nucleotide sequence ID" value="XM_025504068.1"/>
</dbReference>
<dbReference type="GO" id="GO:0006400">
    <property type="term" value="P:tRNA modification"/>
    <property type="evidence" value="ECO:0007669"/>
    <property type="project" value="TreeGrafter"/>
</dbReference>
<dbReference type="STRING" id="1569628.A0A316UQE0"/>
<evidence type="ECO:0000256" key="5">
    <source>
        <dbReference type="SAM" id="MobiDB-lite"/>
    </source>
</evidence>
<feature type="non-terminal residue" evidence="6">
    <location>
        <position position="1"/>
    </location>
</feature>
<dbReference type="InterPro" id="IPR018022">
    <property type="entry name" value="IPT"/>
</dbReference>
<dbReference type="GeneID" id="37025891"/>